<organism evidence="1">
    <name type="scientific">Chromera velia CCMP2878</name>
    <dbReference type="NCBI Taxonomy" id="1169474"/>
    <lineage>
        <taxon>Eukaryota</taxon>
        <taxon>Sar</taxon>
        <taxon>Alveolata</taxon>
        <taxon>Colpodellida</taxon>
        <taxon>Chromeraceae</taxon>
        <taxon>Chromera</taxon>
    </lineage>
</organism>
<accession>A0A0G4GMK3</accession>
<dbReference type="VEuPathDB" id="CryptoDB:Cvel_4921"/>
<name>A0A0G4GMK3_9ALVE</name>
<protein>
    <submittedName>
        <fullName evidence="1">Uncharacterized protein</fullName>
    </submittedName>
</protein>
<evidence type="ECO:0000313" key="1">
    <source>
        <dbReference type="EMBL" id="CEM31432.1"/>
    </source>
</evidence>
<dbReference type="EMBL" id="CDMZ01001358">
    <property type="protein sequence ID" value="CEM31432.1"/>
    <property type="molecule type" value="Genomic_DNA"/>
</dbReference>
<reference evidence="1" key="1">
    <citation type="submission" date="2014-11" db="EMBL/GenBank/DDBJ databases">
        <authorList>
            <person name="Otto D Thomas"/>
            <person name="Naeem Raeece"/>
        </authorList>
    </citation>
    <scope>NUCLEOTIDE SEQUENCE</scope>
</reference>
<proteinExistence type="predicted"/>
<dbReference type="PhylomeDB" id="A0A0G4GMK3"/>
<sequence length="243" mass="25988">MIDSEGGPSFENLDLFLLWEEAREMDEGVKLLGEAMGKERLASLRQLEVTGCGVDEWENTTEDLSIGKTAFFTALSTVRLPQLIDLSVGFLPLTTADIALISLAVGMGNLSGLRKLALVSSLGVGKEEMEMLMNAVVESNEGLPRLHRLNVRGTRAGEGGAALGQALLSGKLGALHIIVLEECHLTNEAVKGLTRAVKQGVLASGSIIKFAENGGLGEDALQEWVEALKERNIISFRSLTSDV</sequence>
<gene>
    <name evidence="1" type="ORF">Cvel_4921</name>
</gene>
<dbReference type="AlphaFoldDB" id="A0A0G4GMK3"/>
<dbReference type="SUPFAM" id="SSF52047">
    <property type="entry name" value="RNI-like"/>
    <property type="match status" value="1"/>
</dbReference>
<dbReference type="InterPro" id="IPR032675">
    <property type="entry name" value="LRR_dom_sf"/>
</dbReference>
<dbReference type="Gene3D" id="3.80.10.10">
    <property type="entry name" value="Ribonuclease Inhibitor"/>
    <property type="match status" value="1"/>
</dbReference>